<dbReference type="RefSeq" id="WP_055661888.1">
    <property type="nucleotide sequence ID" value="NZ_CYPR01000009.1"/>
</dbReference>
<reference evidence="8 9" key="1">
    <citation type="submission" date="2015-09" db="EMBL/GenBank/DDBJ databases">
        <authorList>
            <person name="Jackson K.R."/>
            <person name="Lunt B.L."/>
            <person name="Fisher J.N.B."/>
            <person name="Gardner A.V."/>
            <person name="Bailey M.E."/>
            <person name="Deus L.M."/>
            <person name="Earl A.S."/>
            <person name="Gibby P.D."/>
            <person name="Hartmann K.A."/>
            <person name="Liu J.E."/>
            <person name="Manci A.M."/>
            <person name="Nielsen D.A."/>
            <person name="Solomon M.B."/>
            <person name="Breakwell D.P."/>
            <person name="Burnett S.H."/>
            <person name="Grose J.H."/>
        </authorList>
    </citation>
    <scope>NUCLEOTIDE SEQUENCE [LARGE SCALE GENOMIC DNA]</scope>
    <source>
        <strain evidence="8 9">CECT 7799</strain>
    </source>
</reference>
<comment type="function">
    <text evidence="1 6">Catalyzes the insertion of molybdate into adenylated molybdopterin with the concomitant release of AMP.</text>
</comment>
<keyword evidence="6 8" id="KW-0808">Transferase</keyword>
<dbReference type="GO" id="GO:0006777">
    <property type="term" value="P:Mo-molybdopterin cofactor biosynthetic process"/>
    <property type="evidence" value="ECO:0007669"/>
    <property type="project" value="UniProtKB-UniRule"/>
</dbReference>
<comment type="catalytic activity">
    <reaction evidence="5">
        <text>adenylyl-molybdopterin + molybdate = Mo-molybdopterin + AMP + H(+)</text>
        <dbReference type="Rhea" id="RHEA:35047"/>
        <dbReference type="ChEBI" id="CHEBI:15378"/>
        <dbReference type="ChEBI" id="CHEBI:36264"/>
        <dbReference type="ChEBI" id="CHEBI:62727"/>
        <dbReference type="ChEBI" id="CHEBI:71302"/>
        <dbReference type="ChEBI" id="CHEBI:456215"/>
        <dbReference type="EC" id="2.10.1.1"/>
    </reaction>
</comment>
<comment type="pathway">
    <text evidence="2 6">Cofactor biosynthesis; molybdopterin biosynthesis.</text>
</comment>
<dbReference type="GO" id="GO:0061599">
    <property type="term" value="F:molybdopterin molybdotransferase activity"/>
    <property type="evidence" value="ECO:0007669"/>
    <property type="project" value="UniProtKB-UniRule"/>
</dbReference>
<dbReference type="InterPro" id="IPR038987">
    <property type="entry name" value="MoeA-like"/>
</dbReference>
<keyword evidence="6" id="KW-0479">Metal-binding</keyword>
<dbReference type="OrthoDB" id="9804758at2"/>
<dbReference type="STRING" id="313367.JSE7799_00151"/>
<evidence type="ECO:0000313" key="8">
    <source>
        <dbReference type="EMBL" id="CUH10679.1"/>
    </source>
</evidence>
<dbReference type="Pfam" id="PF00994">
    <property type="entry name" value="MoCF_biosynth"/>
    <property type="match status" value="1"/>
</dbReference>
<dbReference type="InterPro" id="IPR005111">
    <property type="entry name" value="MoeA_C_domain_IV"/>
</dbReference>
<dbReference type="UniPathway" id="UPA00344"/>
<evidence type="ECO:0000259" key="7">
    <source>
        <dbReference type="SMART" id="SM00852"/>
    </source>
</evidence>
<keyword evidence="9" id="KW-1185">Reference proteome</keyword>
<dbReference type="EMBL" id="CYPR01000009">
    <property type="protein sequence ID" value="CUH10679.1"/>
    <property type="molecule type" value="Genomic_DNA"/>
</dbReference>
<dbReference type="Gene3D" id="2.40.340.10">
    <property type="entry name" value="MoeA, C-terminal, domain IV"/>
    <property type="match status" value="1"/>
</dbReference>
<comment type="similarity">
    <text evidence="3 6">Belongs to the MoeA family.</text>
</comment>
<keyword evidence="6" id="KW-0460">Magnesium</keyword>
<dbReference type="InterPro" id="IPR001453">
    <property type="entry name" value="MoaB/Mog_dom"/>
</dbReference>
<comment type="cofactor">
    <cofactor evidence="6">
        <name>Mg(2+)</name>
        <dbReference type="ChEBI" id="CHEBI:18420"/>
    </cofactor>
</comment>
<dbReference type="PANTHER" id="PTHR10192">
    <property type="entry name" value="MOLYBDOPTERIN BIOSYNTHESIS PROTEIN"/>
    <property type="match status" value="1"/>
</dbReference>
<dbReference type="CDD" id="cd00887">
    <property type="entry name" value="MoeA"/>
    <property type="match status" value="1"/>
</dbReference>
<protein>
    <recommendedName>
        <fullName evidence="6">Molybdopterin molybdenumtransferase</fullName>
        <ecNumber evidence="6">2.10.1.1</ecNumber>
    </recommendedName>
</protein>
<gene>
    <name evidence="8" type="primary">moeA_1</name>
    <name evidence="8" type="ORF">JSE7799_00151</name>
</gene>
<dbReference type="Proteomes" id="UP000049455">
    <property type="component" value="Unassembled WGS sequence"/>
</dbReference>
<dbReference type="SUPFAM" id="SSF63867">
    <property type="entry name" value="MoeA C-terminal domain-like"/>
    <property type="match status" value="1"/>
</dbReference>
<dbReference type="SUPFAM" id="SSF63882">
    <property type="entry name" value="MoeA N-terminal region -like"/>
    <property type="match status" value="1"/>
</dbReference>
<dbReference type="GO" id="GO:0005829">
    <property type="term" value="C:cytosol"/>
    <property type="evidence" value="ECO:0007669"/>
    <property type="project" value="TreeGrafter"/>
</dbReference>
<keyword evidence="4 6" id="KW-0501">Molybdenum cofactor biosynthesis</keyword>
<dbReference type="SUPFAM" id="SSF53218">
    <property type="entry name" value="Molybdenum cofactor biosynthesis proteins"/>
    <property type="match status" value="1"/>
</dbReference>
<evidence type="ECO:0000256" key="4">
    <source>
        <dbReference type="ARBA" id="ARBA00023150"/>
    </source>
</evidence>
<keyword evidence="6" id="KW-0500">Molybdenum</keyword>
<evidence type="ECO:0000256" key="2">
    <source>
        <dbReference type="ARBA" id="ARBA00005046"/>
    </source>
</evidence>
<dbReference type="InterPro" id="IPR036688">
    <property type="entry name" value="MoeA_C_domain_IV_sf"/>
</dbReference>
<dbReference type="Gene3D" id="3.40.980.10">
    <property type="entry name" value="MoaB/Mog-like domain"/>
    <property type="match status" value="1"/>
</dbReference>
<dbReference type="EC" id="2.10.1.1" evidence="6"/>
<dbReference type="Pfam" id="PF03454">
    <property type="entry name" value="MoeA_C"/>
    <property type="match status" value="1"/>
</dbReference>
<evidence type="ECO:0000313" key="9">
    <source>
        <dbReference type="Proteomes" id="UP000049455"/>
    </source>
</evidence>
<organism evidence="8 9">
    <name type="scientific">Jannaschia seosinensis</name>
    <dbReference type="NCBI Taxonomy" id="313367"/>
    <lineage>
        <taxon>Bacteria</taxon>
        <taxon>Pseudomonadati</taxon>
        <taxon>Pseudomonadota</taxon>
        <taxon>Alphaproteobacteria</taxon>
        <taxon>Rhodobacterales</taxon>
        <taxon>Roseobacteraceae</taxon>
        <taxon>Jannaschia</taxon>
    </lineage>
</organism>
<dbReference type="InterPro" id="IPR036425">
    <property type="entry name" value="MoaB/Mog-like_dom_sf"/>
</dbReference>
<feature type="domain" description="MoaB/Mog" evidence="7">
    <location>
        <begin position="173"/>
        <end position="310"/>
    </location>
</feature>
<dbReference type="SMART" id="SM00852">
    <property type="entry name" value="MoCF_biosynth"/>
    <property type="match status" value="1"/>
</dbReference>
<accession>A0A0M7B5Y9</accession>
<dbReference type="Pfam" id="PF03453">
    <property type="entry name" value="MoeA_N"/>
    <property type="match status" value="1"/>
</dbReference>
<dbReference type="AlphaFoldDB" id="A0A0M7B5Y9"/>
<evidence type="ECO:0000256" key="1">
    <source>
        <dbReference type="ARBA" id="ARBA00002901"/>
    </source>
</evidence>
<evidence type="ECO:0000256" key="5">
    <source>
        <dbReference type="ARBA" id="ARBA00047317"/>
    </source>
</evidence>
<dbReference type="InterPro" id="IPR005110">
    <property type="entry name" value="MoeA_linker/N"/>
</dbReference>
<dbReference type="InterPro" id="IPR036135">
    <property type="entry name" value="MoeA_linker/N_sf"/>
</dbReference>
<dbReference type="GO" id="GO:0046872">
    <property type="term" value="F:metal ion binding"/>
    <property type="evidence" value="ECO:0007669"/>
    <property type="project" value="UniProtKB-UniRule"/>
</dbReference>
<proteinExistence type="inferred from homology"/>
<dbReference type="Gene3D" id="3.90.105.10">
    <property type="entry name" value="Molybdopterin biosynthesis moea protein, domain 2"/>
    <property type="match status" value="1"/>
</dbReference>
<evidence type="ECO:0000256" key="3">
    <source>
        <dbReference type="ARBA" id="ARBA00010763"/>
    </source>
</evidence>
<name>A0A0M7B5Y9_9RHOB</name>
<dbReference type="Gene3D" id="2.170.190.11">
    <property type="entry name" value="Molybdopterin biosynthesis moea protein, domain 3"/>
    <property type="match status" value="1"/>
</dbReference>
<sequence>MISVEEATDRLLALVGPVEIEDVSLRAAAGRILAHPVTARHDQPPFAASSMDGYAIGTEAANIGDAFRVIGESAAGHPFKGKITARSAVRIFTGAMVPPGTVRVLIQEDVARVGDRIVVAAEPGGSVNVRAAGGDFRAGMEFDPKRSLGSRDVAMLAAMGHDMLPVRSRPNVAILMTGDELRPPGEPLGPGEITASNGYGLAAMFDAAGAETHLLPIARDTSESLRMALELATGADLIVTIGGASVGDHDLIAGAASHAGLDLAFHKVAMRPGKPLLAGRLHDAAFVGLPGNPVSAMVCGVIFILPMLRAMLTLPPQVPTRRVPLATSLASNGPRQHYMRGRMTHGLCTPFEKQDSSLLHILQEADVLAIRPPNDSPHRKGDEIEVVPLPR</sequence>
<dbReference type="PANTHER" id="PTHR10192:SF5">
    <property type="entry name" value="GEPHYRIN"/>
    <property type="match status" value="1"/>
</dbReference>
<evidence type="ECO:0000256" key="6">
    <source>
        <dbReference type="RuleBase" id="RU365090"/>
    </source>
</evidence>